<dbReference type="Pfam" id="PF00389">
    <property type="entry name" value="2-Hacid_dh"/>
    <property type="match status" value="1"/>
</dbReference>
<dbReference type="PROSITE" id="PS00065">
    <property type="entry name" value="D_2_HYDROXYACID_DH_1"/>
    <property type="match status" value="1"/>
</dbReference>
<reference evidence="8 9" key="1">
    <citation type="journal article" date="2015" name="Genome Biol. Evol.">
        <title>Characterization of Three Mycobacterium spp. with Potential Use in Bioremediation by Genome Sequencing and Comparative Genomics.</title>
        <authorList>
            <person name="Das S."/>
            <person name="Pettersson B.M."/>
            <person name="Behra P.R."/>
            <person name="Ramesh M."/>
            <person name="Dasgupta S."/>
            <person name="Bhattacharya A."/>
            <person name="Kirsebom L.A."/>
        </authorList>
    </citation>
    <scope>NUCLEOTIDE SEQUENCE [LARGE SCALE GENOMIC DNA]</scope>
    <source>
        <strain evidence="8 9">DSM 44075</strain>
    </source>
</reference>
<dbReference type="AlphaFoldDB" id="A0A0J6WHJ6"/>
<dbReference type="SUPFAM" id="SSF52283">
    <property type="entry name" value="Formate/glycerate dehydrogenase catalytic domain-like"/>
    <property type="match status" value="1"/>
</dbReference>
<dbReference type="EMBL" id="JYNU01000001">
    <property type="protein sequence ID" value="KMO82039.1"/>
    <property type="molecule type" value="Genomic_DNA"/>
</dbReference>
<dbReference type="PATRIC" id="fig|1807.14.peg.169"/>
<evidence type="ECO:0000256" key="4">
    <source>
        <dbReference type="ARBA" id="ARBA00023027"/>
    </source>
</evidence>
<gene>
    <name evidence="8" type="ORF">MOBUDSM44075_00162</name>
</gene>
<dbReference type="GO" id="GO:0016616">
    <property type="term" value="F:oxidoreductase activity, acting on the CH-OH group of donors, NAD or NADP as acceptor"/>
    <property type="evidence" value="ECO:0007669"/>
    <property type="project" value="InterPro"/>
</dbReference>
<dbReference type="GO" id="GO:0008652">
    <property type="term" value="P:amino acid biosynthetic process"/>
    <property type="evidence" value="ECO:0007669"/>
    <property type="project" value="UniProtKB-KW"/>
</dbReference>
<keyword evidence="2" id="KW-0028">Amino-acid biosynthesis</keyword>
<dbReference type="InterPro" id="IPR050857">
    <property type="entry name" value="D-2-hydroxyacid_DH"/>
</dbReference>
<dbReference type="GO" id="GO:0051287">
    <property type="term" value="F:NAD binding"/>
    <property type="evidence" value="ECO:0007669"/>
    <property type="project" value="InterPro"/>
</dbReference>
<protein>
    <submittedName>
        <fullName evidence="8">Putative 2-hydroxyacid dehydrogenase</fullName>
        <ecNumber evidence="8">1.-.-.-</ecNumber>
    </submittedName>
</protein>
<dbReference type="PANTHER" id="PTHR42789">
    <property type="entry name" value="D-ISOMER SPECIFIC 2-HYDROXYACID DEHYDROGENASE FAMILY PROTEIN (AFU_ORTHOLOGUE AFUA_6G10090)"/>
    <property type="match status" value="1"/>
</dbReference>
<feature type="domain" description="D-isomer specific 2-hydroxyacid dehydrogenase NAD-binding" evidence="7">
    <location>
        <begin position="121"/>
        <end position="293"/>
    </location>
</feature>
<evidence type="ECO:0000256" key="1">
    <source>
        <dbReference type="ARBA" id="ARBA00005854"/>
    </source>
</evidence>
<dbReference type="Proteomes" id="UP000036313">
    <property type="component" value="Unassembled WGS sequence"/>
</dbReference>
<dbReference type="PANTHER" id="PTHR42789:SF1">
    <property type="entry name" value="D-ISOMER SPECIFIC 2-HYDROXYACID DEHYDROGENASE FAMILY PROTEIN (AFU_ORTHOLOGUE AFUA_6G10090)"/>
    <property type="match status" value="1"/>
</dbReference>
<keyword evidence="4" id="KW-0520">NAD</keyword>
<dbReference type="SUPFAM" id="SSF51735">
    <property type="entry name" value="NAD(P)-binding Rossmann-fold domains"/>
    <property type="match status" value="1"/>
</dbReference>
<keyword evidence="3 5" id="KW-0560">Oxidoreductase</keyword>
<dbReference type="InterPro" id="IPR006139">
    <property type="entry name" value="D-isomer_2_OHA_DH_cat_dom"/>
</dbReference>
<evidence type="ECO:0000256" key="3">
    <source>
        <dbReference type="ARBA" id="ARBA00023002"/>
    </source>
</evidence>
<dbReference type="Pfam" id="PF02826">
    <property type="entry name" value="2-Hacid_dh_C"/>
    <property type="match status" value="1"/>
</dbReference>
<dbReference type="InterPro" id="IPR029752">
    <property type="entry name" value="D-isomer_DH_CS1"/>
</dbReference>
<dbReference type="InterPro" id="IPR006140">
    <property type="entry name" value="D-isomer_DH_NAD-bd"/>
</dbReference>
<evidence type="ECO:0000259" key="6">
    <source>
        <dbReference type="Pfam" id="PF00389"/>
    </source>
</evidence>
<accession>A0A0J6WHJ6</accession>
<comment type="similarity">
    <text evidence="1 5">Belongs to the D-isomer specific 2-hydroxyacid dehydrogenase family.</text>
</comment>
<dbReference type="EC" id="1.-.-.-" evidence="8"/>
<dbReference type="CDD" id="cd12169">
    <property type="entry name" value="PGDH_like_1"/>
    <property type="match status" value="1"/>
</dbReference>
<evidence type="ECO:0000256" key="2">
    <source>
        <dbReference type="ARBA" id="ARBA00022605"/>
    </source>
</evidence>
<dbReference type="RefSeq" id="WP_048421721.1">
    <property type="nucleotide sequence ID" value="NZ_JYNU01000001.1"/>
</dbReference>
<sequence length="323" mass="33946">MSTPESSPRTRIAVLDDYQGVALSSADWSPVTARADVTTFSDHLSDEDELVARLAPFDVVFVMRERTPLPRTVLERLPRVKMIASTGPANASIDMAAAQELGIHVSGTGGSAASTVELTWALILATSRHLVAESRSIADGGWQTTVGTELDRRVLGVLGLGRIGSRVARIGAAFGMDVVAWSQNLTADAAAAAGVRYLPRNEFFAAADVVTVHLRLSERSRGLIGAAELAAMKPTAVLINTSRGPIVDEAALIDALSSGAIAGAGLDVFDTEPLPAGHPLRTMPTVTATPHIGYVADRPYRIFFRDAAAAIAEWLDGRASGPG</sequence>
<dbReference type="InterPro" id="IPR029753">
    <property type="entry name" value="D-isomer_DH_CS"/>
</dbReference>
<dbReference type="PROSITE" id="PS00671">
    <property type="entry name" value="D_2_HYDROXYACID_DH_3"/>
    <property type="match status" value="1"/>
</dbReference>
<dbReference type="InterPro" id="IPR036291">
    <property type="entry name" value="NAD(P)-bd_dom_sf"/>
</dbReference>
<organism evidence="8 9">
    <name type="scientific">Mycolicibacterium obuense</name>
    <dbReference type="NCBI Taxonomy" id="1807"/>
    <lineage>
        <taxon>Bacteria</taxon>
        <taxon>Bacillati</taxon>
        <taxon>Actinomycetota</taxon>
        <taxon>Actinomycetes</taxon>
        <taxon>Mycobacteriales</taxon>
        <taxon>Mycobacteriaceae</taxon>
        <taxon>Mycolicibacterium</taxon>
    </lineage>
</organism>
<evidence type="ECO:0000313" key="8">
    <source>
        <dbReference type="EMBL" id="KMO82039.1"/>
    </source>
</evidence>
<dbReference type="FunFam" id="3.40.50.720:FF:000203">
    <property type="entry name" value="D-3-phosphoglycerate dehydrogenase (SerA)"/>
    <property type="match status" value="1"/>
</dbReference>
<dbReference type="Gene3D" id="3.40.50.720">
    <property type="entry name" value="NAD(P)-binding Rossmann-like Domain"/>
    <property type="match status" value="2"/>
</dbReference>
<evidence type="ECO:0000259" key="7">
    <source>
        <dbReference type="Pfam" id="PF02826"/>
    </source>
</evidence>
<comment type="caution">
    <text evidence="8">The sequence shown here is derived from an EMBL/GenBank/DDBJ whole genome shotgun (WGS) entry which is preliminary data.</text>
</comment>
<evidence type="ECO:0000313" key="9">
    <source>
        <dbReference type="Proteomes" id="UP000036313"/>
    </source>
</evidence>
<evidence type="ECO:0000256" key="5">
    <source>
        <dbReference type="RuleBase" id="RU003719"/>
    </source>
</evidence>
<name>A0A0J6WHJ6_9MYCO</name>
<feature type="domain" description="D-isomer specific 2-hydroxyacid dehydrogenase catalytic" evidence="6">
    <location>
        <begin position="36"/>
        <end position="294"/>
    </location>
</feature>
<proteinExistence type="inferred from homology"/>